<evidence type="ECO:0000313" key="10">
    <source>
        <dbReference type="Proteomes" id="UP000049983"/>
    </source>
</evidence>
<dbReference type="GO" id="GO:0030313">
    <property type="term" value="C:cell envelope"/>
    <property type="evidence" value="ECO:0007669"/>
    <property type="project" value="UniProtKB-SubCell"/>
</dbReference>
<feature type="domain" description="Cytochrome c" evidence="8">
    <location>
        <begin position="397"/>
        <end position="561"/>
    </location>
</feature>
<dbReference type="Gene3D" id="1.10.760.10">
    <property type="entry name" value="Cytochrome c-like domain"/>
    <property type="match status" value="2"/>
</dbReference>
<keyword evidence="3 6" id="KW-0479">Metal-binding</keyword>
<dbReference type="InterPro" id="IPR004852">
    <property type="entry name" value="Di-haem_cyt_c_peroxidsae"/>
</dbReference>
<evidence type="ECO:0000256" key="4">
    <source>
        <dbReference type="ARBA" id="ARBA00023002"/>
    </source>
</evidence>
<dbReference type="Pfam" id="PF03150">
    <property type="entry name" value="CCP_MauG"/>
    <property type="match status" value="1"/>
</dbReference>
<evidence type="ECO:0000256" key="2">
    <source>
        <dbReference type="ARBA" id="ARBA00022617"/>
    </source>
</evidence>
<evidence type="ECO:0000256" key="7">
    <source>
        <dbReference type="SAM" id="MobiDB-lite"/>
    </source>
</evidence>
<dbReference type="Proteomes" id="UP000049983">
    <property type="component" value="Unassembled WGS sequence"/>
</dbReference>
<dbReference type="InterPro" id="IPR051395">
    <property type="entry name" value="Cytochrome_c_Peroxidase/MauG"/>
</dbReference>
<sequence>MRLFNFLFGHFLHDFLKRDRRIGISSDGGKRVPHVSANKIRRGHSPADLVIPADTGLRARMPLHGASEIPLESALIVPLHAETHCIHHADQFLGIRVAGTCGGPKFLPGLLKLSGLHQIARVLDFSLGRARSQEKPNHGGFQHFRHFFRSFFLGVLLAAPAHSAELPSPLTDDDFIAFDRKQAALGQLLFYDRILSGNRNIACSTCHHPVLGTGDGLSLGIGEGGEGLGPDRTALVDDNRIKKRIPRNAPGLWNLGAKELHTLFHDGRLSISDDYENGFNSPAEEWLPEGLNSLLAAQAIFPLVAQFEMAGNPKENEIAGAVHNRIDASWPIIAKRVRVIPEYGKMFVDAFDHIDEPEQVSIAEIGNALAAFQAIEWTSFDSPFDQYISGRKAALTDAQERGMGLFYGKGNCSSCHSGKLMSDQEFHAIGLPPFGPGRTRRFDPMVRDVGRMGESDRLEDAYRFRTPMLRNVELTSPYGHNGAYPTLEGIVRHHLDPDGMLAKWQPKTAALPDAPWLEPIDFVVYKDQREMARQARLRDVERISLSDQEVSDLVAFLKALTGTSSVSSPSFGIPDRVPSGLPVDRP</sequence>
<dbReference type="GO" id="GO:0046872">
    <property type="term" value="F:metal ion binding"/>
    <property type="evidence" value="ECO:0007669"/>
    <property type="project" value="UniProtKB-KW"/>
</dbReference>
<evidence type="ECO:0000313" key="9">
    <source>
        <dbReference type="EMBL" id="CTQ74726.1"/>
    </source>
</evidence>
<dbReference type="PANTHER" id="PTHR30600">
    <property type="entry name" value="CYTOCHROME C PEROXIDASE-RELATED"/>
    <property type="match status" value="1"/>
</dbReference>
<feature type="region of interest" description="Disordered" evidence="7">
    <location>
        <begin position="564"/>
        <end position="586"/>
    </location>
</feature>
<dbReference type="GO" id="GO:0020037">
    <property type="term" value="F:heme binding"/>
    <property type="evidence" value="ECO:0007669"/>
    <property type="project" value="InterPro"/>
</dbReference>
<evidence type="ECO:0000256" key="1">
    <source>
        <dbReference type="ARBA" id="ARBA00004196"/>
    </source>
</evidence>
<dbReference type="GO" id="GO:0004130">
    <property type="term" value="F:cytochrome-c peroxidase activity"/>
    <property type="evidence" value="ECO:0007669"/>
    <property type="project" value="UniProtKB-EC"/>
</dbReference>
<evidence type="ECO:0000256" key="5">
    <source>
        <dbReference type="ARBA" id="ARBA00023004"/>
    </source>
</evidence>
<proteinExistence type="predicted"/>
<dbReference type="EC" id="1.11.1.5" evidence="9"/>
<name>A0A0M6ZXK3_9HYPH</name>
<reference evidence="10" key="1">
    <citation type="submission" date="2015-07" db="EMBL/GenBank/DDBJ databases">
        <authorList>
            <person name="Rodrigo-Torres Lidia"/>
            <person name="Arahal R.David."/>
        </authorList>
    </citation>
    <scope>NUCLEOTIDE SEQUENCE [LARGE SCALE GENOMIC DNA]</scope>
    <source>
        <strain evidence="10">CECT 5096</strain>
    </source>
</reference>
<gene>
    <name evidence="9" type="primary">ccpA_4</name>
    <name evidence="9" type="ORF">LA5096_04162</name>
</gene>
<keyword evidence="9" id="KW-0575">Peroxidase</keyword>
<dbReference type="InterPro" id="IPR036909">
    <property type="entry name" value="Cyt_c-like_dom_sf"/>
</dbReference>
<keyword evidence="10" id="KW-1185">Reference proteome</keyword>
<evidence type="ECO:0000259" key="8">
    <source>
        <dbReference type="PROSITE" id="PS51007"/>
    </source>
</evidence>
<dbReference type="InterPro" id="IPR009056">
    <property type="entry name" value="Cyt_c-like_dom"/>
</dbReference>
<organism evidence="9 10">
    <name type="scientific">Roseibium album</name>
    <dbReference type="NCBI Taxonomy" id="311410"/>
    <lineage>
        <taxon>Bacteria</taxon>
        <taxon>Pseudomonadati</taxon>
        <taxon>Pseudomonadota</taxon>
        <taxon>Alphaproteobacteria</taxon>
        <taxon>Hyphomicrobiales</taxon>
        <taxon>Stappiaceae</taxon>
        <taxon>Roseibium</taxon>
    </lineage>
</organism>
<protein>
    <submittedName>
        <fullName evidence="9">Cytochrome c551 peroxidase</fullName>
        <ecNumber evidence="9">1.11.1.5</ecNumber>
    </submittedName>
</protein>
<dbReference type="PROSITE" id="PS51007">
    <property type="entry name" value="CYTC"/>
    <property type="match status" value="2"/>
</dbReference>
<keyword evidence="2 6" id="KW-0349">Heme</keyword>
<comment type="subcellular location">
    <subcellularLocation>
        <location evidence="1">Cell envelope</location>
    </subcellularLocation>
</comment>
<dbReference type="STRING" id="311410.LA5095_01024"/>
<dbReference type="EMBL" id="CXWC01000011">
    <property type="protein sequence ID" value="CTQ74726.1"/>
    <property type="molecule type" value="Genomic_DNA"/>
</dbReference>
<dbReference type="GO" id="GO:0009055">
    <property type="term" value="F:electron transfer activity"/>
    <property type="evidence" value="ECO:0007669"/>
    <property type="project" value="InterPro"/>
</dbReference>
<evidence type="ECO:0000256" key="3">
    <source>
        <dbReference type="ARBA" id="ARBA00022723"/>
    </source>
</evidence>
<dbReference type="AlphaFoldDB" id="A0A0M6ZXK3"/>
<dbReference type="SUPFAM" id="SSF46626">
    <property type="entry name" value="Cytochrome c"/>
    <property type="match status" value="2"/>
</dbReference>
<keyword evidence="4 9" id="KW-0560">Oxidoreductase</keyword>
<feature type="domain" description="Cytochrome c" evidence="8">
    <location>
        <begin position="181"/>
        <end position="311"/>
    </location>
</feature>
<keyword evidence="5 6" id="KW-0408">Iron</keyword>
<evidence type="ECO:0000256" key="6">
    <source>
        <dbReference type="PROSITE-ProRule" id="PRU00433"/>
    </source>
</evidence>
<accession>A0A0M6ZXK3</accession>